<dbReference type="PANTHER" id="PTHR13691">
    <property type="entry name" value="RIBOSOMAL PROTEIN L2"/>
    <property type="match status" value="1"/>
</dbReference>
<feature type="region of interest" description="Disordered" evidence="7">
    <location>
        <begin position="81"/>
        <end position="105"/>
    </location>
</feature>
<dbReference type="FunFam" id="4.10.950.10:FF:000002">
    <property type="entry name" value="60S ribosomal protein L2"/>
    <property type="match status" value="1"/>
</dbReference>
<feature type="domain" description="Large ribosomal subunit protein uL2 C-terminal" evidence="8">
    <location>
        <begin position="103"/>
        <end position="255"/>
    </location>
</feature>
<dbReference type="FunFam" id="2.30.30.30:FF:000006">
    <property type="entry name" value="60S ribosomal protein L8"/>
    <property type="match status" value="1"/>
</dbReference>
<dbReference type="GO" id="GO:0022625">
    <property type="term" value="C:cytosolic large ribosomal subunit"/>
    <property type="evidence" value="ECO:0007669"/>
    <property type="project" value="TreeGrafter"/>
</dbReference>
<comment type="caution">
    <text evidence="9">The sequence shown here is derived from an EMBL/GenBank/DDBJ whole genome shotgun (WGS) entry which is preliminary data.</text>
</comment>
<dbReference type="InterPro" id="IPR012340">
    <property type="entry name" value="NA-bd_OB-fold"/>
</dbReference>
<dbReference type="SMART" id="SM01382">
    <property type="entry name" value="Ribosomal_L2_C"/>
    <property type="match status" value="1"/>
</dbReference>
<evidence type="ECO:0000256" key="3">
    <source>
        <dbReference type="ARBA" id="ARBA00022980"/>
    </source>
</evidence>
<name>A0A8J5CS99_CHIOP</name>
<dbReference type="GO" id="GO:0003735">
    <property type="term" value="F:structural constituent of ribosome"/>
    <property type="evidence" value="ECO:0007669"/>
    <property type="project" value="InterPro"/>
</dbReference>
<dbReference type="Gene3D" id="2.40.50.140">
    <property type="entry name" value="Nucleic acid-binding proteins"/>
    <property type="match status" value="1"/>
</dbReference>
<gene>
    <name evidence="9" type="primary">RpL8</name>
    <name evidence="9" type="ORF">GWK47_053394</name>
</gene>
<dbReference type="InterPro" id="IPR014722">
    <property type="entry name" value="Rib_uL2_dom2"/>
</dbReference>
<organism evidence="9 10">
    <name type="scientific">Chionoecetes opilio</name>
    <name type="common">Atlantic snow crab</name>
    <name type="synonym">Cancer opilio</name>
    <dbReference type="NCBI Taxonomy" id="41210"/>
    <lineage>
        <taxon>Eukaryota</taxon>
        <taxon>Metazoa</taxon>
        <taxon>Ecdysozoa</taxon>
        <taxon>Arthropoda</taxon>
        <taxon>Crustacea</taxon>
        <taxon>Multicrustacea</taxon>
        <taxon>Malacostraca</taxon>
        <taxon>Eumalacostraca</taxon>
        <taxon>Eucarida</taxon>
        <taxon>Decapoda</taxon>
        <taxon>Pleocyemata</taxon>
        <taxon>Brachyura</taxon>
        <taxon>Eubrachyura</taxon>
        <taxon>Majoidea</taxon>
        <taxon>Majidae</taxon>
        <taxon>Chionoecetes</taxon>
    </lineage>
</organism>
<keyword evidence="2" id="KW-0694">RNA-binding</keyword>
<feature type="region of interest" description="Disordered" evidence="7">
    <location>
        <begin position="233"/>
        <end position="252"/>
    </location>
</feature>
<dbReference type="AlphaFoldDB" id="A0A8J5CS99"/>
<feature type="compositionally biased region" description="Basic residues" evidence="7">
    <location>
        <begin position="95"/>
        <end position="105"/>
    </location>
</feature>
<dbReference type="Gene3D" id="4.10.950.10">
    <property type="entry name" value="Ribosomal protein L2, domain 3"/>
    <property type="match status" value="1"/>
</dbReference>
<protein>
    <recommendedName>
        <fullName evidence="5">Large ribosomal subunit protein uL2</fullName>
    </recommendedName>
    <alternativeName>
        <fullName evidence="6">60S ribosomal protein L8</fullName>
    </alternativeName>
</protein>
<keyword evidence="4" id="KW-0687">Ribonucleoprotein</keyword>
<dbReference type="InterPro" id="IPR022669">
    <property type="entry name" value="Ribosomal_uL2_C"/>
</dbReference>
<dbReference type="Gene3D" id="2.30.30.30">
    <property type="match status" value="1"/>
</dbReference>
<evidence type="ECO:0000259" key="8">
    <source>
        <dbReference type="SMART" id="SM01382"/>
    </source>
</evidence>
<dbReference type="Proteomes" id="UP000770661">
    <property type="component" value="Unassembled WGS sequence"/>
</dbReference>
<dbReference type="SUPFAM" id="SSF50104">
    <property type="entry name" value="Translation proteins SH3-like domain"/>
    <property type="match status" value="1"/>
</dbReference>
<dbReference type="Pfam" id="PF03947">
    <property type="entry name" value="Ribosomal_L2_C"/>
    <property type="match status" value="1"/>
</dbReference>
<dbReference type="InterPro" id="IPR014726">
    <property type="entry name" value="Ribosomal_uL2_dom3"/>
</dbReference>
<keyword evidence="10" id="KW-1185">Reference proteome</keyword>
<dbReference type="InterPro" id="IPR022671">
    <property type="entry name" value="Ribosomal_uL2_CS"/>
</dbReference>
<evidence type="ECO:0000256" key="7">
    <source>
        <dbReference type="SAM" id="MobiDB-lite"/>
    </source>
</evidence>
<evidence type="ECO:0000256" key="2">
    <source>
        <dbReference type="ARBA" id="ARBA00022730"/>
    </source>
</evidence>
<keyword evidence="2" id="KW-0699">rRNA-binding</keyword>
<dbReference type="PANTHER" id="PTHR13691:SF16">
    <property type="entry name" value="LARGE RIBOSOMAL SUBUNIT PROTEIN UL2"/>
    <property type="match status" value="1"/>
</dbReference>
<dbReference type="PROSITE" id="PS00467">
    <property type="entry name" value="RIBOSOMAL_L2"/>
    <property type="match status" value="1"/>
</dbReference>
<dbReference type="GO" id="GO:0019843">
    <property type="term" value="F:rRNA binding"/>
    <property type="evidence" value="ECO:0007669"/>
    <property type="project" value="UniProtKB-KW"/>
</dbReference>
<dbReference type="GO" id="GO:0002181">
    <property type="term" value="P:cytoplasmic translation"/>
    <property type="evidence" value="ECO:0007669"/>
    <property type="project" value="TreeGrafter"/>
</dbReference>
<evidence type="ECO:0000313" key="10">
    <source>
        <dbReference type="Proteomes" id="UP000770661"/>
    </source>
</evidence>
<evidence type="ECO:0000256" key="4">
    <source>
        <dbReference type="ARBA" id="ARBA00023274"/>
    </source>
</evidence>
<dbReference type="OrthoDB" id="10267824at2759"/>
<evidence type="ECO:0000313" key="9">
    <source>
        <dbReference type="EMBL" id="KAG0717962.1"/>
    </source>
</evidence>
<reference evidence="9" key="1">
    <citation type="submission" date="2020-07" db="EMBL/GenBank/DDBJ databases">
        <title>The High-quality genome of the commercially important snow crab, Chionoecetes opilio.</title>
        <authorList>
            <person name="Jeong J.-H."/>
            <person name="Ryu S."/>
        </authorList>
    </citation>
    <scope>NUCLEOTIDE SEQUENCE</scope>
    <source>
        <strain evidence="9">MADBK_172401_WGS</strain>
        <tissue evidence="9">Digestive gland</tissue>
    </source>
</reference>
<evidence type="ECO:0000256" key="5">
    <source>
        <dbReference type="ARBA" id="ARBA00035242"/>
    </source>
</evidence>
<comment type="similarity">
    <text evidence="1">Belongs to the universal ribosomal protein uL2 family.</text>
</comment>
<evidence type="ECO:0000256" key="6">
    <source>
        <dbReference type="ARBA" id="ARBA00035350"/>
    </source>
</evidence>
<dbReference type="InterPro" id="IPR002171">
    <property type="entry name" value="Ribosomal_uL2"/>
</dbReference>
<dbReference type="PIRSF" id="PIRSF002158">
    <property type="entry name" value="Ribosomal_L2"/>
    <property type="match status" value="1"/>
</dbReference>
<dbReference type="EMBL" id="JACEEZ010016841">
    <property type="protein sequence ID" value="KAG0717962.1"/>
    <property type="molecule type" value="Genomic_DNA"/>
</dbReference>
<evidence type="ECO:0000256" key="1">
    <source>
        <dbReference type="ARBA" id="ARBA00005636"/>
    </source>
</evidence>
<keyword evidence="3 9" id="KW-0689">Ribosomal protein</keyword>
<sequence>MEVFAVIGGGRVGGQSQVLSVTVMGRVIRAQRKGAGSVFKSHTHHRKGKPSLRPVDYAERHGYIRGIIKSSPDLSLLPSHLSRSFPEHSHTLPHQTHHDRPRAHRGALRPLRYRPQGMFWRRGIPDSSCTAARRGTVVCNLEEKTGDRGRIARGSGNYAQVIAHNPETKKTRVKLPSGAKKVLPSANRAMIGIVAGGGRIDKPILKAGRAYHKYRVKRNSWPKVRGVAMNPVEHPHGGGNHQHIGKASTVSRGKCAGRKVGLIAARRTGLIRGTKKDPRHAA</sequence>
<accession>A0A8J5CS99</accession>
<proteinExistence type="inferred from homology"/>
<dbReference type="InterPro" id="IPR008991">
    <property type="entry name" value="Translation_prot_SH3-like_sf"/>
</dbReference>